<dbReference type="Proteomes" id="UP000322667">
    <property type="component" value="Chromosome A13"/>
</dbReference>
<name>A0A5D2MN57_GOSTO</name>
<accession>A0A5D2MN57</accession>
<dbReference type="PANTHER" id="PTHR31170:SF9">
    <property type="entry name" value="PROTEIN, PUTATIVE (DUF247)-RELATED"/>
    <property type="match status" value="1"/>
</dbReference>
<feature type="region of interest" description="Disordered" evidence="1">
    <location>
        <begin position="1"/>
        <end position="28"/>
    </location>
</feature>
<reference evidence="2 3" key="1">
    <citation type="submission" date="2019-07" db="EMBL/GenBank/DDBJ databases">
        <title>WGS assembly of Gossypium tomentosum.</title>
        <authorList>
            <person name="Chen Z.J."/>
            <person name="Sreedasyam A."/>
            <person name="Ando A."/>
            <person name="Song Q."/>
            <person name="De L."/>
            <person name="Hulse-Kemp A."/>
            <person name="Ding M."/>
            <person name="Ye W."/>
            <person name="Kirkbride R."/>
            <person name="Jenkins J."/>
            <person name="Plott C."/>
            <person name="Lovell J."/>
            <person name="Lin Y.-M."/>
            <person name="Vaughn R."/>
            <person name="Liu B."/>
            <person name="Li W."/>
            <person name="Simpson S."/>
            <person name="Scheffler B."/>
            <person name="Saski C."/>
            <person name="Grover C."/>
            <person name="Hu G."/>
            <person name="Conover J."/>
            <person name="Carlson J."/>
            <person name="Shu S."/>
            <person name="Boston L."/>
            <person name="Williams M."/>
            <person name="Peterson D."/>
            <person name="Mcgee K."/>
            <person name="Jones D."/>
            <person name="Wendel J."/>
            <person name="Stelly D."/>
            <person name="Grimwood J."/>
            <person name="Schmutz J."/>
        </authorList>
    </citation>
    <scope>NUCLEOTIDE SEQUENCE [LARGE SCALE GENOMIC DNA]</scope>
    <source>
        <strain evidence="2">7179.01</strain>
    </source>
</reference>
<proteinExistence type="predicted"/>
<gene>
    <name evidence="2" type="ORF">ES332_A13G192700v1</name>
</gene>
<evidence type="ECO:0000313" key="3">
    <source>
        <dbReference type="Proteomes" id="UP000322667"/>
    </source>
</evidence>
<sequence length="148" mass="17238">MAPRKGQLGSINAPSFETKKDKVSNDSKVEDLEWGPDQRFIYEVPRNIHQANLKAYTLLISIGPLHYRKTSLASMVKYKVDYEGKFLQRTSVSKEALESFWSFIERNEKNCWVFTEEEKKTSNKFSNQISLAISLLVYNNLLTKYNFK</sequence>
<feature type="compositionally biased region" description="Basic and acidic residues" evidence="1">
    <location>
        <begin position="17"/>
        <end position="28"/>
    </location>
</feature>
<dbReference type="AlphaFoldDB" id="A0A5D2MN57"/>
<dbReference type="InterPro" id="IPR004158">
    <property type="entry name" value="DUF247_pln"/>
</dbReference>
<evidence type="ECO:0000313" key="2">
    <source>
        <dbReference type="EMBL" id="TYH92592.1"/>
    </source>
</evidence>
<evidence type="ECO:0000256" key="1">
    <source>
        <dbReference type="SAM" id="MobiDB-lite"/>
    </source>
</evidence>
<keyword evidence="3" id="KW-1185">Reference proteome</keyword>
<protein>
    <submittedName>
        <fullName evidence="2">Uncharacterized protein</fullName>
    </submittedName>
</protein>
<dbReference type="Pfam" id="PF03140">
    <property type="entry name" value="DUF247"/>
    <property type="match status" value="1"/>
</dbReference>
<dbReference type="EMBL" id="CM017622">
    <property type="protein sequence ID" value="TYH92592.1"/>
    <property type="molecule type" value="Genomic_DNA"/>
</dbReference>
<dbReference type="PANTHER" id="PTHR31170">
    <property type="entry name" value="BNAC04G53230D PROTEIN"/>
    <property type="match status" value="1"/>
</dbReference>
<organism evidence="2 3">
    <name type="scientific">Gossypium tomentosum</name>
    <name type="common">Hawaiian cotton</name>
    <name type="synonym">Gossypium sandvicense</name>
    <dbReference type="NCBI Taxonomy" id="34277"/>
    <lineage>
        <taxon>Eukaryota</taxon>
        <taxon>Viridiplantae</taxon>
        <taxon>Streptophyta</taxon>
        <taxon>Embryophyta</taxon>
        <taxon>Tracheophyta</taxon>
        <taxon>Spermatophyta</taxon>
        <taxon>Magnoliopsida</taxon>
        <taxon>eudicotyledons</taxon>
        <taxon>Gunneridae</taxon>
        <taxon>Pentapetalae</taxon>
        <taxon>rosids</taxon>
        <taxon>malvids</taxon>
        <taxon>Malvales</taxon>
        <taxon>Malvaceae</taxon>
        <taxon>Malvoideae</taxon>
        <taxon>Gossypium</taxon>
    </lineage>
</organism>